<dbReference type="PROSITE" id="PS51750">
    <property type="entry name" value="BRO_N"/>
    <property type="match status" value="1"/>
</dbReference>
<dbReference type="Pfam" id="PF03374">
    <property type="entry name" value="ANT"/>
    <property type="match status" value="1"/>
</dbReference>
<protein>
    <recommendedName>
        <fullName evidence="1">Bro-N domain-containing protein</fullName>
    </recommendedName>
</protein>
<dbReference type="Pfam" id="PF02498">
    <property type="entry name" value="Bro-N"/>
    <property type="match status" value="1"/>
</dbReference>
<dbReference type="GO" id="GO:0003677">
    <property type="term" value="F:DNA binding"/>
    <property type="evidence" value="ECO:0007669"/>
    <property type="project" value="InterPro"/>
</dbReference>
<dbReference type="PANTHER" id="PTHR36180:SF2">
    <property type="entry name" value="BRO FAMILY PROTEIN"/>
    <property type="match status" value="1"/>
</dbReference>
<dbReference type="OrthoDB" id="9812611at2"/>
<dbReference type="InterPro" id="IPR005039">
    <property type="entry name" value="Ant_C"/>
</dbReference>
<evidence type="ECO:0000259" key="1">
    <source>
        <dbReference type="PROSITE" id="PS51750"/>
    </source>
</evidence>
<evidence type="ECO:0000313" key="2">
    <source>
        <dbReference type="EMBL" id="TFU21288.1"/>
    </source>
</evidence>
<dbReference type="PANTHER" id="PTHR36180">
    <property type="entry name" value="DNA-BINDING PROTEIN-RELATED-RELATED"/>
    <property type="match status" value="1"/>
</dbReference>
<reference evidence="2 3" key="1">
    <citation type="submission" date="2019-03" db="EMBL/GenBank/DDBJ databases">
        <title>Diversity of the mouse oral microbiome.</title>
        <authorList>
            <person name="Joseph S."/>
            <person name="Aduse-Opoku J."/>
            <person name="Curtis M."/>
            <person name="Wade W."/>
            <person name="Hashim A."/>
        </authorList>
    </citation>
    <scope>NUCLEOTIDE SEQUENCE [LARGE SCALE GENOMIC DNA]</scope>
    <source>
        <strain evidence="3">irhom_31</strain>
    </source>
</reference>
<organism evidence="2 3">
    <name type="scientific">Rothia nasimurium</name>
    <dbReference type="NCBI Taxonomy" id="85336"/>
    <lineage>
        <taxon>Bacteria</taxon>
        <taxon>Bacillati</taxon>
        <taxon>Actinomycetota</taxon>
        <taxon>Actinomycetes</taxon>
        <taxon>Micrococcales</taxon>
        <taxon>Micrococcaceae</taxon>
        <taxon>Rothia</taxon>
    </lineage>
</organism>
<dbReference type="InterPro" id="IPR003497">
    <property type="entry name" value="BRO_N_domain"/>
</dbReference>
<accession>A0A4Y9F1R4</accession>
<evidence type="ECO:0000313" key="3">
    <source>
        <dbReference type="Proteomes" id="UP000297951"/>
    </source>
</evidence>
<gene>
    <name evidence="2" type="ORF">E4U03_09540</name>
</gene>
<sequence length="264" mass="28920">MEILPNINAHGGVQAFDFNGLTLRALLLDGEPWFVLADLVKALGLTNASVVANRLREKGVSKTYTPTAGGRQLTTIIDEGNLYRVIMRSNSPAAEPFESWVTDDVLPAIRKTGSYTVEKQPETALEWAEKFIETEKARLALVEENKVLAPKAQAYDEFLGATGLISVKYASTLLGEAGINIGRNNLFTKLGELGWIYREGGAWVPNETRKKQGLITAVAKTRPDYSSLIPGMRKVANPKIHLTPKGLHKLRELLLPPFALEGVA</sequence>
<dbReference type="RefSeq" id="WP_135013312.1">
    <property type="nucleotide sequence ID" value="NZ_JADGLK010000036.1"/>
</dbReference>
<dbReference type="AlphaFoldDB" id="A0A4Y9F1R4"/>
<proteinExistence type="predicted"/>
<feature type="domain" description="Bro-N" evidence="1">
    <location>
        <begin position="10"/>
        <end position="113"/>
    </location>
</feature>
<comment type="caution">
    <text evidence="2">The sequence shown here is derived from an EMBL/GenBank/DDBJ whole genome shotgun (WGS) entry which is preliminary data.</text>
</comment>
<name>A0A4Y9F1R4_9MICC</name>
<dbReference type="Proteomes" id="UP000297951">
    <property type="component" value="Unassembled WGS sequence"/>
</dbReference>
<dbReference type="EMBL" id="SPQC01000036">
    <property type="protein sequence ID" value="TFU21288.1"/>
    <property type="molecule type" value="Genomic_DNA"/>
</dbReference>
<dbReference type="SMART" id="SM01040">
    <property type="entry name" value="Bro-N"/>
    <property type="match status" value="1"/>
</dbReference>